<dbReference type="VEuPathDB" id="VectorBase:CSON008114"/>
<reference evidence="3" key="1">
    <citation type="submission" date="2018-04" db="EMBL/GenBank/DDBJ databases">
        <authorList>
            <person name="Go L.Y."/>
            <person name="Mitchell J.A."/>
        </authorList>
    </citation>
    <scope>NUCLEOTIDE SEQUENCE</scope>
    <source>
        <tissue evidence="3">Whole organism</tissue>
    </source>
</reference>
<keyword evidence="2" id="KW-0812">Transmembrane</keyword>
<feature type="transmembrane region" description="Helical" evidence="2">
    <location>
        <begin position="243"/>
        <end position="262"/>
    </location>
</feature>
<feature type="transmembrane region" description="Helical" evidence="2">
    <location>
        <begin position="116"/>
        <end position="143"/>
    </location>
</feature>
<dbReference type="InterPro" id="IPR050327">
    <property type="entry name" value="Proton-linked_MCT"/>
</dbReference>
<dbReference type="CDD" id="cd17352">
    <property type="entry name" value="MFS_MCT_SLC16"/>
    <property type="match status" value="1"/>
</dbReference>
<gene>
    <name evidence="4" type="primary">CSON008114</name>
</gene>
<dbReference type="PANTHER" id="PTHR11360">
    <property type="entry name" value="MONOCARBOXYLATE TRANSPORTER"/>
    <property type="match status" value="1"/>
</dbReference>
<dbReference type="PANTHER" id="PTHR11360:SF111">
    <property type="entry name" value="CHASKI, ISOFORM A"/>
    <property type="match status" value="1"/>
</dbReference>
<feature type="transmembrane region" description="Helical" evidence="2">
    <location>
        <begin position="209"/>
        <end position="236"/>
    </location>
</feature>
<feature type="transmembrane region" description="Helical" evidence="2">
    <location>
        <begin position="747"/>
        <end position="768"/>
    </location>
</feature>
<dbReference type="EMBL" id="UFQS01000305">
    <property type="protein sequence ID" value="SSX02666.1"/>
    <property type="molecule type" value="Genomic_DNA"/>
</dbReference>
<reference evidence="4" key="2">
    <citation type="submission" date="2018-07" db="EMBL/GenBank/DDBJ databases">
        <authorList>
            <person name="Quirk P.G."/>
            <person name="Krulwich T.A."/>
        </authorList>
    </citation>
    <scope>NUCLEOTIDE SEQUENCE</scope>
</reference>
<keyword evidence="2" id="KW-1133">Transmembrane helix</keyword>
<evidence type="ECO:0000256" key="1">
    <source>
        <dbReference type="SAM" id="MobiDB-lite"/>
    </source>
</evidence>
<dbReference type="EMBL" id="UFQT01000305">
    <property type="protein sequence ID" value="SSX23040.1"/>
    <property type="molecule type" value="Genomic_DNA"/>
</dbReference>
<protein>
    <submittedName>
        <fullName evidence="4">CSON008114 protein</fullName>
    </submittedName>
</protein>
<feature type="transmembrane region" description="Helical" evidence="2">
    <location>
        <begin position="780"/>
        <end position="798"/>
    </location>
</feature>
<organism evidence="4">
    <name type="scientific">Culicoides sonorensis</name>
    <name type="common">Biting midge</name>
    <dbReference type="NCBI Taxonomy" id="179676"/>
    <lineage>
        <taxon>Eukaryota</taxon>
        <taxon>Metazoa</taxon>
        <taxon>Ecdysozoa</taxon>
        <taxon>Arthropoda</taxon>
        <taxon>Hexapoda</taxon>
        <taxon>Insecta</taxon>
        <taxon>Pterygota</taxon>
        <taxon>Neoptera</taxon>
        <taxon>Endopterygota</taxon>
        <taxon>Diptera</taxon>
        <taxon>Nematocera</taxon>
        <taxon>Chironomoidea</taxon>
        <taxon>Ceratopogonidae</taxon>
        <taxon>Ceratopogoninae</taxon>
        <taxon>Culicoides</taxon>
        <taxon>Monoculicoides</taxon>
    </lineage>
</organism>
<accession>A0A336LZ15</accession>
<evidence type="ECO:0000313" key="3">
    <source>
        <dbReference type="EMBL" id="SSX02666.1"/>
    </source>
</evidence>
<feature type="transmembrane region" description="Helical" evidence="2">
    <location>
        <begin position="186"/>
        <end position="203"/>
    </location>
</feature>
<evidence type="ECO:0000313" key="4">
    <source>
        <dbReference type="EMBL" id="SSX23040.1"/>
    </source>
</evidence>
<name>A0A336LZ15_CULSO</name>
<keyword evidence="2" id="KW-0472">Membrane</keyword>
<dbReference type="GO" id="GO:0008028">
    <property type="term" value="F:monocarboxylic acid transmembrane transporter activity"/>
    <property type="evidence" value="ECO:0007669"/>
    <property type="project" value="TreeGrafter"/>
</dbReference>
<dbReference type="OMA" id="LPWMNIN"/>
<dbReference type="AlphaFoldDB" id="A0A336LZ15"/>
<dbReference type="SUPFAM" id="SSF103473">
    <property type="entry name" value="MFS general substrate transporter"/>
    <property type="match status" value="2"/>
</dbReference>
<feature type="transmembrane region" description="Helical" evidence="2">
    <location>
        <begin position="274"/>
        <end position="293"/>
    </location>
</feature>
<feature type="transmembrane region" description="Helical" evidence="2">
    <location>
        <begin position="155"/>
        <end position="174"/>
    </location>
</feature>
<dbReference type="InterPro" id="IPR011701">
    <property type="entry name" value="MFS"/>
</dbReference>
<sequence>MVVELNVNQLNNHRSIHPESRPMLGVRAYNDNNGTSNGNGKINNQQLEEIKTSLLSPNEVTFNVSDDEKLMNGGVTSTPTKMMRHDMSDTDSIVSSIATTNASTSKKKPNIPDGGYGWVVVGASFVVSLIADGISFSFGLIYSELLHNFDASPSVLAWVGSLFLAVPLLAGPVMSNLVDKYGCRRMTMIGGTVSCLGFALAAMSNSVGFLYLTFGILAGIGLGVEYVTAVVSIAFWFDKKRTFATGIGASGTGLGTFIFAPLTQYLIESYGWRGATLLLAGALLNFAVCGALMRDPDWLIEENLLESRSESMQTFSPQASNLCLDEIKKLIETGAPKEDILETLVTNYNTEANQKIPDQDIVKAKKYLSEMILPTYFSSHEEFDINDKRASRRSLRNHVLSHEYMASNDDPTPTHENSYSYNHIQSNPELEQTPDPINCKLASTETLNSWEKIPSTDILSHRKKRLSESESMDEGFLTYHNSTINKAPYGSRYSLDDTMILKPIDRFKQELDRSLRGASLDVVRENEIFQIKPHNDEVRIDMPHNNNNHQSTSVERRVRRTRTAPPAGLRAKPSLKYPNYFRNMRIHRNSIHYRGAMLNTHRYRLRASSCPNIYRNSMTTIARETEEKWYDDFIDIIKSIFDFSLFLEYKFGMMSLSTFIIPYFYITEHMLKFGYKEEDSAMLISIIGAFNTIGMVVLGYAGDQPQVNVTKTMWHFRYTYANLRHKLLDFGSTLHLRLVNLDDFTCAYGLILLVQGLGSLVGPPLAGMIYDFTLRWDDSFYAAGFFIAISGVLSWLIGTLDPVADDDD</sequence>
<dbReference type="Pfam" id="PF07690">
    <property type="entry name" value="MFS_1"/>
    <property type="match status" value="1"/>
</dbReference>
<dbReference type="InterPro" id="IPR036259">
    <property type="entry name" value="MFS_trans_sf"/>
</dbReference>
<feature type="transmembrane region" description="Helical" evidence="2">
    <location>
        <begin position="680"/>
        <end position="701"/>
    </location>
</feature>
<proteinExistence type="predicted"/>
<dbReference type="Gene3D" id="1.20.1250.20">
    <property type="entry name" value="MFS general substrate transporter like domains"/>
    <property type="match status" value="2"/>
</dbReference>
<evidence type="ECO:0000256" key="2">
    <source>
        <dbReference type="SAM" id="Phobius"/>
    </source>
</evidence>
<feature type="region of interest" description="Disordered" evidence="1">
    <location>
        <begin position="538"/>
        <end position="568"/>
    </location>
</feature>